<reference evidence="4 5" key="2">
    <citation type="submission" date="2013-04" db="EMBL/GenBank/DDBJ databases">
        <title>The Genome Sequence of Bilophila wadsworthia 3_1_6.</title>
        <authorList>
            <consortium name="The Broad Institute Genomics Platform"/>
            <person name="Earl A."/>
            <person name="Ward D."/>
            <person name="Feldgarden M."/>
            <person name="Gevers D."/>
            <person name="Sibley C."/>
            <person name="Strauss J."/>
            <person name="Allen-Vercoe E."/>
            <person name="Walker B."/>
            <person name="Young S."/>
            <person name="Zeng Q."/>
            <person name="Gargeya S."/>
            <person name="Fitzgerald M."/>
            <person name="Haas B."/>
            <person name="Abouelleil A."/>
            <person name="Allen A.W."/>
            <person name="Alvarado L."/>
            <person name="Arachchi H.M."/>
            <person name="Berlin A.M."/>
            <person name="Chapman S.B."/>
            <person name="Gainer-Dewar J."/>
            <person name="Goldberg J."/>
            <person name="Griggs A."/>
            <person name="Gujja S."/>
            <person name="Hansen M."/>
            <person name="Howarth C."/>
            <person name="Imamovic A."/>
            <person name="Ireland A."/>
            <person name="Larimer J."/>
            <person name="McCowan C."/>
            <person name="Murphy C."/>
            <person name="Pearson M."/>
            <person name="Poon T.W."/>
            <person name="Priest M."/>
            <person name="Roberts A."/>
            <person name="Saif S."/>
            <person name="Shea T."/>
            <person name="Sisk P."/>
            <person name="Sykes S."/>
            <person name="Wortman J."/>
            <person name="Nusbaum C."/>
            <person name="Birren B."/>
        </authorList>
    </citation>
    <scope>NUCLEOTIDE SEQUENCE [LARGE SCALE GENOMIC DNA]</scope>
    <source>
        <strain evidence="4 5">3_1_6</strain>
    </source>
</reference>
<dbReference type="Proteomes" id="UP000006034">
    <property type="component" value="Unassembled WGS sequence"/>
</dbReference>
<dbReference type="RefSeq" id="WP_016360404.1">
    <property type="nucleotide sequence ID" value="NZ_KE150238.1"/>
</dbReference>
<keyword evidence="1" id="KW-0285">Flavoprotein</keyword>
<evidence type="ECO:0000313" key="5">
    <source>
        <dbReference type="Proteomes" id="UP000006034"/>
    </source>
</evidence>
<protein>
    <recommendedName>
        <fullName evidence="3">NADPH-dependent FMN reductase-like domain-containing protein</fullName>
    </recommendedName>
</protein>
<keyword evidence="5" id="KW-1185">Reference proteome</keyword>
<evidence type="ECO:0000256" key="1">
    <source>
        <dbReference type="ARBA" id="ARBA00022630"/>
    </source>
</evidence>
<reference evidence="4 5" key="1">
    <citation type="submission" date="2010-10" db="EMBL/GenBank/DDBJ databases">
        <authorList>
            <consortium name="The Broad Institute Genome Sequencing Platform"/>
            <person name="Ward D."/>
            <person name="Earl A."/>
            <person name="Feldgarden M."/>
            <person name="Young S.K."/>
            <person name="Gargeya S."/>
            <person name="Zeng Q."/>
            <person name="Alvarado L."/>
            <person name="Berlin A."/>
            <person name="Bochicchio J."/>
            <person name="Chapman S.B."/>
            <person name="Chen Z."/>
            <person name="Freedman E."/>
            <person name="Gellesch M."/>
            <person name="Goldberg J."/>
            <person name="Griggs A."/>
            <person name="Gujja S."/>
            <person name="Heilman E."/>
            <person name="Heiman D."/>
            <person name="Howarth C."/>
            <person name="Mehta T."/>
            <person name="Neiman D."/>
            <person name="Pearson M."/>
            <person name="Roberts A."/>
            <person name="Saif S."/>
            <person name="Shea T."/>
            <person name="Shenoy N."/>
            <person name="Sisk P."/>
            <person name="Stolte C."/>
            <person name="Sykes S."/>
            <person name="White J."/>
            <person name="Yandava C."/>
            <person name="Allen-Vercoe E."/>
            <person name="Sibley C."/>
            <person name="Ambrose C.E."/>
            <person name="Strauss J."/>
            <person name="Daigneault M."/>
            <person name="Haas B."/>
            <person name="Nusbaum C."/>
            <person name="Birren B."/>
        </authorList>
    </citation>
    <scope>NUCLEOTIDE SEQUENCE [LARGE SCALE GENOMIC DNA]</scope>
    <source>
        <strain evidence="4 5">3_1_6</strain>
    </source>
</reference>
<accession>E5Y725</accession>
<dbReference type="Gene3D" id="3.40.50.360">
    <property type="match status" value="1"/>
</dbReference>
<dbReference type="STRING" id="563192.HMPREF0179_01989"/>
<dbReference type="InterPro" id="IPR029039">
    <property type="entry name" value="Flavoprotein-like_sf"/>
</dbReference>
<dbReference type="InterPro" id="IPR005025">
    <property type="entry name" value="FMN_Rdtase-like_dom"/>
</dbReference>
<dbReference type="HOGENOM" id="CLU_050993_3_3_7"/>
<dbReference type="EMBL" id="ADCP02000001">
    <property type="protein sequence ID" value="EFV44216.2"/>
    <property type="molecule type" value="Genomic_DNA"/>
</dbReference>
<keyword evidence="2" id="KW-0288">FMN</keyword>
<dbReference type="AlphaFoldDB" id="E5Y725"/>
<dbReference type="PANTHER" id="PTHR43278">
    <property type="entry name" value="NAD(P)H-DEPENDENT FMN-CONTAINING OXIDOREDUCTASE YWQN-RELATED"/>
    <property type="match status" value="1"/>
</dbReference>
<dbReference type="GO" id="GO:0016491">
    <property type="term" value="F:oxidoreductase activity"/>
    <property type="evidence" value="ECO:0007669"/>
    <property type="project" value="InterPro"/>
</dbReference>
<evidence type="ECO:0000256" key="2">
    <source>
        <dbReference type="ARBA" id="ARBA00022643"/>
    </source>
</evidence>
<evidence type="ECO:0000313" key="4">
    <source>
        <dbReference type="EMBL" id="EFV44216.2"/>
    </source>
</evidence>
<dbReference type="GeneID" id="78084256"/>
<dbReference type="Pfam" id="PF03358">
    <property type="entry name" value="FMN_red"/>
    <property type="match status" value="1"/>
</dbReference>
<proteinExistence type="predicted"/>
<comment type="caution">
    <text evidence="4">The sequence shown here is derived from an EMBL/GenBank/DDBJ whole genome shotgun (WGS) entry which is preliminary data.</text>
</comment>
<dbReference type="OrthoDB" id="9790975at2"/>
<evidence type="ECO:0000259" key="3">
    <source>
        <dbReference type="Pfam" id="PF03358"/>
    </source>
</evidence>
<dbReference type="InterPro" id="IPR051796">
    <property type="entry name" value="ISF_SsuE-like"/>
</dbReference>
<name>E5Y725_BILW3</name>
<dbReference type="PANTHER" id="PTHR43278:SF4">
    <property type="entry name" value="NAD(P)H-DEPENDENT FMN-CONTAINING OXIDOREDUCTASE YWQN-RELATED"/>
    <property type="match status" value="1"/>
</dbReference>
<dbReference type="eggNOG" id="COG0655">
    <property type="taxonomic scope" value="Bacteria"/>
</dbReference>
<dbReference type="SUPFAM" id="SSF52218">
    <property type="entry name" value="Flavoproteins"/>
    <property type="match status" value="1"/>
</dbReference>
<sequence length="197" mass="21772">MHVVAFNGSPRKNGNTARLVRHCLDTLESEGLSTEMVQVGGTNIRGCCSCLSCRKKAVELCAITSDPFNEWIEKMKNAEGIILASPVYMFGTTPEMKALIDRASFIARGRVRRGEQGSMFYRKVGGAISAVRRAGAIQALQTMISMFAVTQMVVPMSNYWTFGMGEAPGEVEKDAEGWRSMEELGRNMAWVIKKLYS</sequence>
<organism evidence="4 5">
    <name type="scientific">Bilophila wadsworthia (strain 3_1_6)</name>
    <dbReference type="NCBI Taxonomy" id="563192"/>
    <lineage>
        <taxon>Bacteria</taxon>
        <taxon>Pseudomonadati</taxon>
        <taxon>Thermodesulfobacteriota</taxon>
        <taxon>Desulfovibrionia</taxon>
        <taxon>Desulfovibrionales</taxon>
        <taxon>Desulfovibrionaceae</taxon>
        <taxon>Bilophila</taxon>
    </lineage>
</organism>
<gene>
    <name evidence="4" type="ORF">HMPREF0179_01989</name>
</gene>
<feature type="domain" description="NADPH-dependent FMN reductase-like" evidence="3">
    <location>
        <begin position="1"/>
        <end position="165"/>
    </location>
</feature>